<evidence type="ECO:0000256" key="1">
    <source>
        <dbReference type="SAM" id="Phobius"/>
    </source>
</evidence>
<protein>
    <recommendedName>
        <fullName evidence="3">DUF4956 domain-containing protein</fullName>
    </recommendedName>
</protein>
<name>A0A383ED96_9ZZZZ</name>
<gene>
    <name evidence="2" type="ORF">METZ01_LOCUS506952</name>
</gene>
<reference evidence="2" key="1">
    <citation type="submission" date="2018-05" db="EMBL/GenBank/DDBJ databases">
        <authorList>
            <person name="Lanie J.A."/>
            <person name="Ng W.-L."/>
            <person name="Kazmierczak K.M."/>
            <person name="Andrzejewski T.M."/>
            <person name="Davidsen T.M."/>
            <person name="Wayne K.J."/>
            <person name="Tettelin H."/>
            <person name="Glass J.I."/>
            <person name="Rusch D."/>
            <person name="Podicherti R."/>
            <person name="Tsui H.-C.T."/>
            <person name="Winkler M.E."/>
        </authorList>
    </citation>
    <scope>NUCLEOTIDE SEQUENCE</scope>
</reference>
<evidence type="ECO:0008006" key="3">
    <source>
        <dbReference type="Google" id="ProtNLM"/>
    </source>
</evidence>
<dbReference type="InterPro" id="IPR032531">
    <property type="entry name" value="DUF4956"/>
</dbReference>
<dbReference type="Pfam" id="PF16316">
    <property type="entry name" value="DUF4956"/>
    <property type="match status" value="1"/>
</dbReference>
<feature type="non-terminal residue" evidence="2">
    <location>
        <position position="117"/>
    </location>
</feature>
<evidence type="ECO:0000313" key="2">
    <source>
        <dbReference type="EMBL" id="SVE54098.1"/>
    </source>
</evidence>
<dbReference type="AlphaFoldDB" id="A0A383ED96"/>
<sequence>MGNDVKSLLIGDKLAHIYLPSEIIINLIISFILGVVISLVYKRTHKGLSYSQSFMITNIFIAVIVCMVIMIIGNNLARAFALVGALSIIRFRTVVKDTKDTAYIFWALAAGMACGTG</sequence>
<dbReference type="EMBL" id="UINC01224463">
    <property type="protein sequence ID" value="SVE54098.1"/>
    <property type="molecule type" value="Genomic_DNA"/>
</dbReference>
<keyword evidence="1" id="KW-1133">Transmembrane helix</keyword>
<organism evidence="2">
    <name type="scientific">marine metagenome</name>
    <dbReference type="NCBI Taxonomy" id="408172"/>
    <lineage>
        <taxon>unclassified sequences</taxon>
        <taxon>metagenomes</taxon>
        <taxon>ecological metagenomes</taxon>
    </lineage>
</organism>
<accession>A0A383ED96</accession>
<keyword evidence="1" id="KW-0472">Membrane</keyword>
<keyword evidence="1" id="KW-0812">Transmembrane</keyword>
<feature type="transmembrane region" description="Helical" evidence="1">
    <location>
        <begin position="53"/>
        <end position="73"/>
    </location>
</feature>
<proteinExistence type="predicted"/>
<feature type="transmembrane region" description="Helical" evidence="1">
    <location>
        <begin position="23"/>
        <end position="41"/>
    </location>
</feature>
<feature type="transmembrane region" description="Helical" evidence="1">
    <location>
        <begin position="79"/>
        <end position="95"/>
    </location>
</feature>